<dbReference type="RefSeq" id="XP_011503078.1">
    <property type="nucleotide sequence ID" value="XM_011504776.1"/>
</dbReference>
<dbReference type="InterPro" id="IPR009565">
    <property type="entry name" value="FAM174-like"/>
</dbReference>
<dbReference type="Pfam" id="PF06679">
    <property type="entry name" value="DUF1180"/>
    <property type="match status" value="1"/>
</dbReference>
<comment type="subcellular location">
    <subcellularLocation>
        <location evidence="1">Membrane</location>
        <topology evidence="1">Single-pass type I membrane protein</topology>
    </subcellularLocation>
</comment>
<dbReference type="KEGG" id="csol:105366357"/>
<feature type="transmembrane region" description="Helical" evidence="8">
    <location>
        <begin position="121"/>
        <end position="142"/>
    </location>
</feature>
<feature type="chain" id="PRO_5042575718" evidence="9">
    <location>
        <begin position="27"/>
        <end position="200"/>
    </location>
</feature>
<protein>
    <submittedName>
        <fullName evidence="11">Uncharacterized protein LOC105366357</fullName>
    </submittedName>
</protein>
<sequence length="200" mass="22463">MTRSKIQRIKFFVFLLSFIFSQKTSCDGSFRKKYETAEHVPFISKSDNKESVETISVLSKNKLADPLAQGIVYNVSVNNSKKLGVNVTSKTINELTTTYSPITPTMQMTNGMHISSLNSGAFLRGIFVIIGLSIIVMAYMVFRGFRLSKTRAQMVRKYGVLAHRQDVEMRPLPLDEDDEDDTIVFDASNIASNTLQSQDT</sequence>
<proteinExistence type="inferred from homology"/>
<evidence type="ECO:0000256" key="2">
    <source>
        <dbReference type="ARBA" id="ARBA00006986"/>
    </source>
</evidence>
<evidence type="ECO:0000256" key="3">
    <source>
        <dbReference type="ARBA" id="ARBA00022692"/>
    </source>
</evidence>
<feature type="signal peptide" evidence="9">
    <location>
        <begin position="1"/>
        <end position="26"/>
    </location>
</feature>
<evidence type="ECO:0000313" key="10">
    <source>
        <dbReference type="Proteomes" id="UP000695007"/>
    </source>
</evidence>
<dbReference type="GeneID" id="105366357"/>
<evidence type="ECO:0000313" key="11">
    <source>
        <dbReference type="RefSeq" id="XP_011503078.1"/>
    </source>
</evidence>
<evidence type="ECO:0000256" key="4">
    <source>
        <dbReference type="ARBA" id="ARBA00022729"/>
    </source>
</evidence>
<evidence type="ECO:0000256" key="9">
    <source>
        <dbReference type="SAM" id="SignalP"/>
    </source>
</evidence>
<gene>
    <name evidence="11" type="primary">LOC105366357</name>
</gene>
<keyword evidence="10" id="KW-1185">Reference proteome</keyword>
<comment type="similarity">
    <text evidence="2">Belongs to the FAM174 family.</text>
</comment>
<evidence type="ECO:0000256" key="8">
    <source>
        <dbReference type="SAM" id="Phobius"/>
    </source>
</evidence>
<accession>A0AAJ6YRX3</accession>
<name>A0AAJ6YRX3_9HYME</name>
<keyword evidence="7" id="KW-0325">Glycoprotein</keyword>
<keyword evidence="5 8" id="KW-1133">Transmembrane helix</keyword>
<dbReference type="GO" id="GO:0016020">
    <property type="term" value="C:membrane"/>
    <property type="evidence" value="ECO:0007669"/>
    <property type="project" value="UniProtKB-SubCell"/>
</dbReference>
<dbReference type="Proteomes" id="UP000695007">
    <property type="component" value="Unplaced"/>
</dbReference>
<evidence type="ECO:0000256" key="7">
    <source>
        <dbReference type="ARBA" id="ARBA00023180"/>
    </source>
</evidence>
<dbReference type="PANTHER" id="PTHR28607">
    <property type="entry name" value="EXPRESSED PROTEIN"/>
    <property type="match status" value="1"/>
</dbReference>
<keyword evidence="6 8" id="KW-0472">Membrane</keyword>
<reference evidence="11" key="1">
    <citation type="submission" date="2025-08" db="UniProtKB">
        <authorList>
            <consortium name="RefSeq"/>
        </authorList>
    </citation>
    <scope>IDENTIFICATION</scope>
</reference>
<keyword evidence="3 8" id="KW-0812">Transmembrane</keyword>
<dbReference type="PANTHER" id="PTHR28607:SF4">
    <property type="entry name" value="TRANSMEMBRANE PROTEIN"/>
    <property type="match status" value="1"/>
</dbReference>
<dbReference type="AlphaFoldDB" id="A0AAJ6YRX3"/>
<organism evidence="10 11">
    <name type="scientific">Ceratosolen solmsi marchali</name>
    <dbReference type="NCBI Taxonomy" id="326594"/>
    <lineage>
        <taxon>Eukaryota</taxon>
        <taxon>Metazoa</taxon>
        <taxon>Ecdysozoa</taxon>
        <taxon>Arthropoda</taxon>
        <taxon>Hexapoda</taxon>
        <taxon>Insecta</taxon>
        <taxon>Pterygota</taxon>
        <taxon>Neoptera</taxon>
        <taxon>Endopterygota</taxon>
        <taxon>Hymenoptera</taxon>
        <taxon>Apocrita</taxon>
        <taxon>Proctotrupomorpha</taxon>
        <taxon>Chalcidoidea</taxon>
        <taxon>Agaonidae</taxon>
        <taxon>Agaoninae</taxon>
        <taxon>Ceratosolen</taxon>
    </lineage>
</organism>
<evidence type="ECO:0000256" key="6">
    <source>
        <dbReference type="ARBA" id="ARBA00023136"/>
    </source>
</evidence>
<evidence type="ECO:0000256" key="1">
    <source>
        <dbReference type="ARBA" id="ARBA00004479"/>
    </source>
</evidence>
<evidence type="ECO:0000256" key="5">
    <source>
        <dbReference type="ARBA" id="ARBA00022989"/>
    </source>
</evidence>
<keyword evidence="4 9" id="KW-0732">Signal</keyword>